<accession>X0ZK74</accession>
<dbReference type="EMBL" id="BARS01050467">
    <property type="protein sequence ID" value="GAG48706.1"/>
    <property type="molecule type" value="Genomic_DNA"/>
</dbReference>
<name>X0ZK74_9ZZZZ</name>
<reference evidence="1" key="1">
    <citation type="journal article" date="2014" name="Front. Microbiol.">
        <title>High frequency of phylogenetically diverse reductive dehalogenase-homologous genes in deep subseafloor sedimentary metagenomes.</title>
        <authorList>
            <person name="Kawai M."/>
            <person name="Futagami T."/>
            <person name="Toyoda A."/>
            <person name="Takaki Y."/>
            <person name="Nishi S."/>
            <person name="Hori S."/>
            <person name="Arai W."/>
            <person name="Tsubouchi T."/>
            <person name="Morono Y."/>
            <person name="Uchiyama I."/>
            <person name="Ito T."/>
            <person name="Fujiyama A."/>
            <person name="Inagaki F."/>
            <person name="Takami H."/>
        </authorList>
    </citation>
    <scope>NUCLEOTIDE SEQUENCE</scope>
    <source>
        <strain evidence="1">Expedition CK06-06</strain>
    </source>
</reference>
<dbReference type="AlphaFoldDB" id="X0ZK74"/>
<comment type="caution">
    <text evidence="1">The sequence shown here is derived from an EMBL/GenBank/DDBJ whole genome shotgun (WGS) entry which is preliminary data.</text>
</comment>
<organism evidence="1">
    <name type="scientific">marine sediment metagenome</name>
    <dbReference type="NCBI Taxonomy" id="412755"/>
    <lineage>
        <taxon>unclassified sequences</taxon>
        <taxon>metagenomes</taxon>
        <taxon>ecological metagenomes</taxon>
    </lineage>
</organism>
<proteinExistence type="predicted"/>
<evidence type="ECO:0000313" key="1">
    <source>
        <dbReference type="EMBL" id="GAG48706.1"/>
    </source>
</evidence>
<protein>
    <submittedName>
        <fullName evidence="1">Uncharacterized protein</fullName>
    </submittedName>
</protein>
<sequence>MSKRCDICGFGLSGLNNGLHDHLCPRSPIYPYRKAWAKLEQERDEALRMRDEWYTQYQEQSDENENEVERLRAAILAVDALFKANTHWEHRVEHHRLNIAAHKAVRDVLSANS</sequence>
<gene>
    <name evidence="1" type="ORF">S01H1_75335</name>
</gene>